<organism evidence="1 2">
    <name type="scientific">Candidatus Roizmanbacteria bacterium CG22_combo_CG10-13_8_21_14_all_38_20</name>
    <dbReference type="NCBI Taxonomy" id="1974862"/>
    <lineage>
        <taxon>Bacteria</taxon>
        <taxon>Candidatus Roizmaniibacteriota</taxon>
    </lineage>
</organism>
<evidence type="ECO:0000313" key="2">
    <source>
        <dbReference type="Proteomes" id="UP000231246"/>
    </source>
</evidence>
<dbReference type="EMBL" id="PCTA01000022">
    <property type="protein sequence ID" value="PIP61589.1"/>
    <property type="molecule type" value="Genomic_DNA"/>
</dbReference>
<comment type="caution">
    <text evidence="1">The sequence shown here is derived from an EMBL/GenBank/DDBJ whole genome shotgun (WGS) entry which is preliminary data.</text>
</comment>
<gene>
    <name evidence="1" type="ORF">COW99_02985</name>
</gene>
<name>A0A2H0BVL7_9BACT</name>
<sequence length="295" mass="31545">MKHCPAIKEKGQVLIVVLLVSAIGLTLGLSLASRTTDDSNIATEIEESSRAFSAAEAGLEAAAQQLGIFGPLPTGTVGSGGRDAKYNVDIVEVGGTTSSYIFPGELYSNQPITVWLNDYRTQSATDKYFGSTIELCWGEDGGELSAFEVTFYYKNNAGTYYLAREVYNPSGSTLVEGAINIPQLASGVVACGSDSFTHRTTVNLTTMKSNPLTQYNTSGTYVPLMLKLRPIVENSGTTRLGIAPVDDSLPLQGEEHISLGTTDGGQQTKLIQFISFPAPPEIFDTVIYSEEALTK</sequence>
<protein>
    <recommendedName>
        <fullName evidence="3">Type 4 fimbrial biogenesis protein PilX N-terminal domain-containing protein</fullName>
    </recommendedName>
</protein>
<evidence type="ECO:0008006" key="3">
    <source>
        <dbReference type="Google" id="ProtNLM"/>
    </source>
</evidence>
<proteinExistence type="predicted"/>
<accession>A0A2H0BVL7</accession>
<reference evidence="1 2" key="1">
    <citation type="submission" date="2017-09" db="EMBL/GenBank/DDBJ databases">
        <title>Depth-based differentiation of microbial function through sediment-hosted aquifers and enrichment of novel symbionts in the deep terrestrial subsurface.</title>
        <authorList>
            <person name="Probst A.J."/>
            <person name="Ladd B."/>
            <person name="Jarett J.K."/>
            <person name="Geller-Mcgrath D.E."/>
            <person name="Sieber C.M."/>
            <person name="Emerson J.B."/>
            <person name="Anantharaman K."/>
            <person name="Thomas B.C."/>
            <person name="Malmstrom R."/>
            <person name="Stieglmeier M."/>
            <person name="Klingl A."/>
            <person name="Woyke T."/>
            <person name="Ryan C.M."/>
            <person name="Banfield J.F."/>
        </authorList>
    </citation>
    <scope>NUCLEOTIDE SEQUENCE [LARGE SCALE GENOMIC DNA]</scope>
    <source>
        <strain evidence="1">CG22_combo_CG10-13_8_21_14_all_38_20</strain>
    </source>
</reference>
<dbReference type="AlphaFoldDB" id="A0A2H0BVL7"/>
<evidence type="ECO:0000313" key="1">
    <source>
        <dbReference type="EMBL" id="PIP61589.1"/>
    </source>
</evidence>
<dbReference type="Proteomes" id="UP000231246">
    <property type="component" value="Unassembled WGS sequence"/>
</dbReference>